<gene>
    <name evidence="2" type="ORF">GCM10023352_10100</name>
</gene>
<comment type="caution">
    <text evidence="2">The sequence shown here is derived from an EMBL/GenBank/DDBJ whole genome shotgun (WGS) entry which is preliminary data.</text>
</comment>
<evidence type="ECO:0000259" key="1">
    <source>
        <dbReference type="SMART" id="SM00849"/>
    </source>
</evidence>
<dbReference type="PANTHER" id="PTHR30619">
    <property type="entry name" value="DNA INTERNALIZATION/COMPETENCE PROTEIN COMEC/REC2"/>
    <property type="match status" value="1"/>
</dbReference>
<dbReference type="CDD" id="cd07731">
    <property type="entry name" value="ComA-like_MBL-fold"/>
    <property type="match status" value="1"/>
</dbReference>
<reference evidence="3" key="1">
    <citation type="journal article" date="2019" name="Int. J. Syst. Evol. Microbiol.">
        <title>The Global Catalogue of Microorganisms (GCM) 10K type strain sequencing project: providing services to taxonomists for standard genome sequencing and annotation.</title>
        <authorList>
            <consortium name="The Broad Institute Genomics Platform"/>
            <consortium name="The Broad Institute Genome Sequencing Center for Infectious Disease"/>
            <person name="Wu L."/>
            <person name="Ma J."/>
        </authorList>
    </citation>
    <scope>NUCLEOTIDE SEQUENCE [LARGE SCALE GENOMIC DNA]</scope>
    <source>
        <strain evidence="3">JCM 18541</strain>
    </source>
</reference>
<dbReference type="Proteomes" id="UP001500187">
    <property type="component" value="Unassembled WGS sequence"/>
</dbReference>
<organism evidence="2 3">
    <name type="scientific">Rothia endophytica</name>
    <dbReference type="NCBI Taxonomy" id="1324766"/>
    <lineage>
        <taxon>Bacteria</taxon>
        <taxon>Bacillati</taxon>
        <taxon>Actinomycetota</taxon>
        <taxon>Actinomycetes</taxon>
        <taxon>Micrococcales</taxon>
        <taxon>Micrococcaceae</taxon>
        <taxon>Rothia</taxon>
    </lineage>
</organism>
<dbReference type="InterPro" id="IPR052159">
    <property type="entry name" value="Competence_DNA_uptake"/>
</dbReference>
<evidence type="ECO:0000313" key="3">
    <source>
        <dbReference type="Proteomes" id="UP001500187"/>
    </source>
</evidence>
<protein>
    <recommendedName>
        <fullName evidence="1">Metallo-beta-lactamase domain-containing protein</fullName>
    </recommendedName>
</protein>
<dbReference type="InterPro" id="IPR035681">
    <property type="entry name" value="ComA-like_MBL"/>
</dbReference>
<dbReference type="Gene3D" id="3.60.15.10">
    <property type="entry name" value="Ribonuclease Z/Hydroxyacylglutathione hydrolase-like"/>
    <property type="match status" value="1"/>
</dbReference>
<keyword evidence="3" id="KW-1185">Reference proteome</keyword>
<dbReference type="SMART" id="SM00849">
    <property type="entry name" value="Lactamase_B"/>
    <property type="match status" value="1"/>
</dbReference>
<sequence>MSATSPQDRRRLIISVCLLLSVLALSLFNQKTSSAKAPDGWQWITCDVGQGDAHLVRTVEDQVSLIDTGDSYSDLEACLEWAQVERLDAVFITHQHRDHYGALSELAESYPIARLFTSAHFDPAQVPQGIELTQLASSDEYIPELSLGTDAEVRVLWPPDSLDRVPGEKGSSALVNNSSLVLHFRVGGEQPLTVLTTGDLEEAAAGRLLPKPENLEASILKVAHHGSRGSGTQLIGATNPALALISAGRGNDYGHPHQVITDYLKQHGVSVVRTDQSGSIALEQRDHEIVVTLEGQ</sequence>
<accession>A0ABP9BBV6</accession>
<dbReference type="Pfam" id="PF00753">
    <property type="entry name" value="Lactamase_B"/>
    <property type="match status" value="1"/>
</dbReference>
<name>A0ABP9BBV6_9MICC</name>
<dbReference type="EMBL" id="BAABKP010000001">
    <property type="protein sequence ID" value="GAA4793410.1"/>
    <property type="molecule type" value="Genomic_DNA"/>
</dbReference>
<dbReference type="SUPFAM" id="SSF56281">
    <property type="entry name" value="Metallo-hydrolase/oxidoreductase"/>
    <property type="match status" value="1"/>
</dbReference>
<proteinExistence type="predicted"/>
<dbReference type="InterPro" id="IPR036866">
    <property type="entry name" value="RibonucZ/Hydroxyglut_hydro"/>
</dbReference>
<dbReference type="InterPro" id="IPR001279">
    <property type="entry name" value="Metallo-B-lactamas"/>
</dbReference>
<dbReference type="RefSeq" id="WP_345445273.1">
    <property type="nucleotide sequence ID" value="NZ_BAABKP010000001.1"/>
</dbReference>
<feature type="domain" description="Metallo-beta-lactamase" evidence="1">
    <location>
        <begin position="50"/>
        <end position="257"/>
    </location>
</feature>
<evidence type="ECO:0000313" key="2">
    <source>
        <dbReference type="EMBL" id="GAA4793410.1"/>
    </source>
</evidence>
<dbReference type="PANTHER" id="PTHR30619:SF1">
    <property type="entry name" value="RECOMBINATION PROTEIN 2"/>
    <property type="match status" value="1"/>
</dbReference>